<name>A0ABQ4N5V8_9BACL</name>
<evidence type="ECO:0000313" key="2">
    <source>
        <dbReference type="Proteomes" id="UP000680304"/>
    </source>
</evidence>
<reference evidence="1 2" key="1">
    <citation type="submission" date="2021-04" db="EMBL/GenBank/DDBJ databases">
        <title>Draft genome sequence of Paenibacillus cisolokensis, LC2-13A.</title>
        <authorList>
            <person name="Uke A."/>
            <person name="Chhe C."/>
            <person name="Baramee S."/>
            <person name="Kosugi A."/>
        </authorList>
    </citation>
    <scope>NUCLEOTIDE SEQUENCE [LARGE SCALE GENOMIC DNA]</scope>
    <source>
        <strain evidence="1 2">LC2-13A</strain>
    </source>
</reference>
<organism evidence="1 2">
    <name type="scientific">Paenibacillus cisolokensis</name>
    <dbReference type="NCBI Taxonomy" id="1658519"/>
    <lineage>
        <taxon>Bacteria</taxon>
        <taxon>Bacillati</taxon>
        <taxon>Bacillota</taxon>
        <taxon>Bacilli</taxon>
        <taxon>Bacillales</taxon>
        <taxon>Paenibacillaceae</taxon>
        <taxon>Paenibacillus</taxon>
    </lineage>
</organism>
<proteinExistence type="predicted"/>
<dbReference type="EMBL" id="BOVJ01000067">
    <property type="protein sequence ID" value="GIQ63594.1"/>
    <property type="molecule type" value="Genomic_DNA"/>
</dbReference>
<dbReference type="RefSeq" id="WP_213528694.1">
    <property type="nucleotide sequence ID" value="NZ_BOVJ01000067.1"/>
</dbReference>
<dbReference type="Proteomes" id="UP000680304">
    <property type="component" value="Unassembled WGS sequence"/>
</dbReference>
<keyword evidence="2" id="KW-1185">Reference proteome</keyword>
<protein>
    <submittedName>
        <fullName evidence="1">Uncharacterized protein</fullName>
    </submittedName>
</protein>
<comment type="caution">
    <text evidence="1">The sequence shown here is derived from an EMBL/GenBank/DDBJ whole genome shotgun (WGS) entry which is preliminary data.</text>
</comment>
<accession>A0ABQ4N5V8</accession>
<gene>
    <name evidence="1" type="ORF">PACILC2_21620</name>
</gene>
<sequence>MTAIQRRIDARRRQLAQIDDSVMVELCVTDPRSGDIKFVTQISVEQARDLLQREIDDLERIVRARR</sequence>
<evidence type="ECO:0000313" key="1">
    <source>
        <dbReference type="EMBL" id="GIQ63594.1"/>
    </source>
</evidence>